<dbReference type="SUPFAM" id="SSF51998">
    <property type="entry name" value="PFL-like glycyl radical enzymes"/>
    <property type="match status" value="1"/>
</dbReference>
<dbReference type="PIRSF" id="PIRSF028991">
    <property type="entry name" value="Glycl_rad_HI0521_prd"/>
    <property type="match status" value="1"/>
</dbReference>
<dbReference type="RefSeq" id="WP_353894133.1">
    <property type="nucleotide sequence ID" value="NZ_CP159485.1"/>
</dbReference>
<sequence length="499" mass="55915">MQKKEEKVLSIISDTALTTAQKKHFLSVEGENILPRINVSTSTKKLYDEGVLCDLHEGNAPYRPRYVLPNYQKLFENGSEFLGLNPPQDLFEATQTLLIAYNHVPSITGKPVYLGDVDKLLQPFTKGMSQEEVYKIIKWFLIAIDRVLADGFCHMNIGPENTLVGRLILKAERELKQPVPNISLKYSPKITDDELLEEAAKTALVTGKPHFHNHPLIKEQLGDYGVVSCYNNLLIGGGSHTLIRINLLKLANKSESLEEYLHDLIPAAVDAASELANSRNKFLVEDAKFFESDFLAQEGLIDLDKFTSMVGIFGLAEVVNKFSKGTYGKDEEANSIGLKIVEKIYDHLMSVDAVYCQGTEDKLTLHAQSGISDDIDETPGTRIPIGDEPELYQHLCTVIPMHKYFNSGISDIFIFDQTVKDNPKAMCDIIKGAMKQGIRTFTANQEDSELIRITGYLIKRSDLENFSNNKKNLQLSGNLGAEAVVNQRILNRKVRKLHE</sequence>
<protein>
    <submittedName>
        <fullName evidence="1">YjjI family glycine radical enzyme</fullName>
    </submittedName>
</protein>
<name>A0AAU8HW36_9FIRM</name>
<dbReference type="Gene3D" id="3.20.70.20">
    <property type="match status" value="1"/>
</dbReference>
<dbReference type="NCBIfam" id="TIGR04040">
    <property type="entry name" value="glycyl_YjjI"/>
    <property type="match status" value="1"/>
</dbReference>
<accession>A0AAU8HW36</accession>
<evidence type="ECO:0000313" key="1">
    <source>
        <dbReference type="EMBL" id="XCI29585.1"/>
    </source>
</evidence>
<dbReference type="AlphaFoldDB" id="A0AAU8HW36"/>
<dbReference type="InterPro" id="IPR016905">
    <property type="entry name" value="Glycyl_radical_YjjI-like"/>
</dbReference>
<organism evidence="1">
    <name type="scientific">Proteinivorax hydrogeniformans</name>
    <dbReference type="NCBI Taxonomy" id="1826727"/>
    <lineage>
        <taxon>Bacteria</taxon>
        <taxon>Bacillati</taxon>
        <taxon>Bacillota</taxon>
        <taxon>Clostridia</taxon>
        <taxon>Eubacteriales</taxon>
        <taxon>Proteinivoracaceae</taxon>
        <taxon>Proteinivorax</taxon>
    </lineage>
</organism>
<gene>
    <name evidence="1" type="ORF">PRVXH_000910</name>
</gene>
<dbReference type="Pfam" id="PF11230">
    <property type="entry name" value="YjjI-like"/>
    <property type="match status" value="1"/>
</dbReference>
<reference evidence="1" key="1">
    <citation type="journal article" date="2018" name="Antonie Van Leeuwenhoek">
        <title>Proteinivorax hydrogeniformans sp. nov., an anaerobic, haloalkaliphilic bacterium fermenting proteinaceous compounds with high hydrogen production.</title>
        <authorList>
            <person name="Boltyanskaya Y."/>
            <person name="Detkova E."/>
            <person name="Pimenov N."/>
            <person name="Kevbrin V."/>
        </authorList>
    </citation>
    <scope>NUCLEOTIDE SEQUENCE</scope>
    <source>
        <strain evidence="1">Z-710</strain>
    </source>
</reference>
<dbReference type="EMBL" id="CP159485">
    <property type="protein sequence ID" value="XCI29585.1"/>
    <property type="molecule type" value="Genomic_DNA"/>
</dbReference>
<proteinExistence type="predicted"/>
<reference evidence="1" key="2">
    <citation type="submission" date="2024-06" db="EMBL/GenBank/DDBJ databases">
        <authorList>
            <person name="Petrova K.O."/>
            <person name="Toshchakov S.V."/>
            <person name="Boltjanskaja Y.V."/>
            <person name="Kevbrin V.V."/>
        </authorList>
    </citation>
    <scope>NUCLEOTIDE SEQUENCE</scope>
    <source>
        <strain evidence="1">Z-710</strain>
    </source>
</reference>